<name>A0A6J7DHT5_9ZZZZ</name>
<feature type="domain" description="Glutamine amidotransferase" evidence="1">
    <location>
        <begin position="17"/>
        <end position="110"/>
    </location>
</feature>
<accession>A0A6J7DHT5</accession>
<dbReference type="AlphaFoldDB" id="A0A6J7DHT5"/>
<dbReference type="Gene3D" id="3.40.50.880">
    <property type="match status" value="1"/>
</dbReference>
<dbReference type="InterPro" id="IPR017926">
    <property type="entry name" value="GATASE"/>
</dbReference>
<sequence>MRTAVVLSHTDIAHELGHLEPWLVRNDYRIERIYREHAPALPSADLLIVMGSPTSVASGHCAPAAQDEIDAVADWLRNGRPYLGLCFGAQVLARAGGGEVTRMPSTYRGFHDLALEGVQGPTLDGPWLVWHDDSITAPSDADVIARLPHADLAFRIGDAWGLQPHIEVSPESLQRMAVALGASADVYGPLVSSMTVSGASASGRVDQFLDAAFGARA</sequence>
<dbReference type="GO" id="GO:0005829">
    <property type="term" value="C:cytosol"/>
    <property type="evidence" value="ECO:0007669"/>
    <property type="project" value="TreeGrafter"/>
</dbReference>
<evidence type="ECO:0000259" key="1">
    <source>
        <dbReference type="Pfam" id="PF00117"/>
    </source>
</evidence>
<dbReference type="PANTHER" id="PTHR42695:SF5">
    <property type="entry name" value="GLUTAMINE AMIDOTRANSFERASE YLR126C-RELATED"/>
    <property type="match status" value="1"/>
</dbReference>
<dbReference type="SUPFAM" id="SSF52317">
    <property type="entry name" value="Class I glutamine amidotransferase-like"/>
    <property type="match status" value="1"/>
</dbReference>
<proteinExistence type="predicted"/>
<protein>
    <submittedName>
        <fullName evidence="2">Unannotated protein</fullName>
    </submittedName>
</protein>
<dbReference type="PANTHER" id="PTHR42695">
    <property type="entry name" value="GLUTAMINE AMIDOTRANSFERASE YLR126C-RELATED"/>
    <property type="match status" value="1"/>
</dbReference>
<dbReference type="Pfam" id="PF00117">
    <property type="entry name" value="GATase"/>
    <property type="match status" value="1"/>
</dbReference>
<dbReference type="EMBL" id="CAFBLS010000047">
    <property type="protein sequence ID" value="CAB4867929.1"/>
    <property type="molecule type" value="Genomic_DNA"/>
</dbReference>
<dbReference type="InterPro" id="IPR029062">
    <property type="entry name" value="Class_I_gatase-like"/>
</dbReference>
<organism evidence="2">
    <name type="scientific">freshwater metagenome</name>
    <dbReference type="NCBI Taxonomy" id="449393"/>
    <lineage>
        <taxon>unclassified sequences</taxon>
        <taxon>metagenomes</taxon>
        <taxon>ecological metagenomes</taxon>
    </lineage>
</organism>
<evidence type="ECO:0000313" key="2">
    <source>
        <dbReference type="EMBL" id="CAB4867929.1"/>
    </source>
</evidence>
<dbReference type="PROSITE" id="PS51273">
    <property type="entry name" value="GATASE_TYPE_1"/>
    <property type="match status" value="1"/>
</dbReference>
<reference evidence="2" key="1">
    <citation type="submission" date="2020-05" db="EMBL/GenBank/DDBJ databases">
        <authorList>
            <person name="Chiriac C."/>
            <person name="Salcher M."/>
            <person name="Ghai R."/>
            <person name="Kavagutti S V."/>
        </authorList>
    </citation>
    <scope>NUCLEOTIDE SEQUENCE</scope>
</reference>
<dbReference type="InterPro" id="IPR044992">
    <property type="entry name" value="ChyE-like"/>
</dbReference>
<gene>
    <name evidence="2" type="ORF">UFOPK3402_00544</name>
</gene>